<dbReference type="AlphaFoldDB" id="A0A5C6C388"/>
<keyword evidence="2" id="KW-1185">Reference proteome</keyword>
<protein>
    <submittedName>
        <fullName evidence="1">SnoaL-like polyketide cyclase</fullName>
    </submittedName>
</protein>
<dbReference type="PANTHER" id="PTHR38436">
    <property type="entry name" value="POLYKETIDE CYCLASE SNOAL-LIKE DOMAIN"/>
    <property type="match status" value="1"/>
</dbReference>
<proteinExistence type="predicted"/>
<dbReference type="InterPro" id="IPR009959">
    <property type="entry name" value="Cyclase_SnoaL-like"/>
</dbReference>
<dbReference type="PANTHER" id="PTHR38436:SF1">
    <property type="entry name" value="ESTER CYCLASE"/>
    <property type="match status" value="1"/>
</dbReference>
<dbReference type="Pfam" id="PF07366">
    <property type="entry name" value="SnoaL"/>
    <property type="match status" value="1"/>
</dbReference>
<dbReference type="RefSeq" id="WP_146405573.1">
    <property type="nucleotide sequence ID" value="NZ_SJPU01000001.1"/>
</dbReference>
<dbReference type="Gene3D" id="3.10.450.50">
    <property type="match status" value="1"/>
</dbReference>
<reference evidence="1 2" key="1">
    <citation type="journal article" date="2020" name="Antonie Van Leeuwenhoek">
        <title>Rhodopirellula heiligendammensis sp. nov., Rhodopirellula pilleata sp. nov., and Rhodopirellula solitaria sp. nov. isolated from natural or artificial marine surfaces in Northern Germany and California, USA, and emended description of the genus Rhodopirellula.</title>
        <authorList>
            <person name="Kallscheuer N."/>
            <person name="Wiegand S."/>
            <person name="Jogler M."/>
            <person name="Boedeker C."/>
            <person name="Peeters S.H."/>
            <person name="Rast P."/>
            <person name="Heuer A."/>
            <person name="Jetten M.S.M."/>
            <person name="Rohde M."/>
            <person name="Jogler C."/>
        </authorList>
    </citation>
    <scope>NUCLEOTIDE SEQUENCE [LARGE SCALE GENOMIC DNA]</scope>
    <source>
        <strain evidence="1 2">Poly21</strain>
    </source>
</reference>
<dbReference type="SUPFAM" id="SSF54427">
    <property type="entry name" value="NTF2-like"/>
    <property type="match status" value="1"/>
</dbReference>
<organism evidence="1 2">
    <name type="scientific">Allorhodopirellula heiligendammensis</name>
    <dbReference type="NCBI Taxonomy" id="2714739"/>
    <lineage>
        <taxon>Bacteria</taxon>
        <taxon>Pseudomonadati</taxon>
        <taxon>Planctomycetota</taxon>
        <taxon>Planctomycetia</taxon>
        <taxon>Pirellulales</taxon>
        <taxon>Pirellulaceae</taxon>
        <taxon>Allorhodopirellula</taxon>
    </lineage>
</organism>
<dbReference type="InterPro" id="IPR032710">
    <property type="entry name" value="NTF2-like_dom_sf"/>
</dbReference>
<gene>
    <name evidence="1" type="ORF">Poly21_07090</name>
</gene>
<comment type="caution">
    <text evidence="1">The sequence shown here is derived from an EMBL/GenBank/DDBJ whole genome shotgun (WGS) entry which is preliminary data.</text>
</comment>
<dbReference type="OrthoDB" id="9182871at2"/>
<dbReference type="GO" id="GO:0030638">
    <property type="term" value="P:polyketide metabolic process"/>
    <property type="evidence" value="ECO:0007669"/>
    <property type="project" value="InterPro"/>
</dbReference>
<dbReference type="EMBL" id="SJPU01000001">
    <property type="protein sequence ID" value="TWU18545.1"/>
    <property type="molecule type" value="Genomic_DNA"/>
</dbReference>
<evidence type="ECO:0000313" key="1">
    <source>
        <dbReference type="EMBL" id="TWU18545.1"/>
    </source>
</evidence>
<sequence>MQNNRDVVNGFVESVLNRGQFDATSEYFWEDVVEQAPFPGQAPGIEGLKDVVRGLRISFPDMHWTIDEQITEGEKVLSRFHWKGTHRGEFLGVPATNRPVSVWGMVIDRVEDGRIKETRIIMDTLGLMTQLGVLLPPPR</sequence>
<name>A0A5C6C388_9BACT</name>
<evidence type="ECO:0000313" key="2">
    <source>
        <dbReference type="Proteomes" id="UP000319908"/>
    </source>
</evidence>
<dbReference type="Proteomes" id="UP000319908">
    <property type="component" value="Unassembled WGS sequence"/>
</dbReference>
<accession>A0A5C6C388</accession>